<dbReference type="InterPro" id="IPR001357">
    <property type="entry name" value="BRCT_dom"/>
</dbReference>
<feature type="compositionally biased region" description="Polar residues" evidence="4">
    <location>
        <begin position="286"/>
        <end position="303"/>
    </location>
</feature>
<feature type="region of interest" description="Disordered" evidence="4">
    <location>
        <begin position="89"/>
        <end position="150"/>
    </location>
</feature>
<dbReference type="PANTHER" id="PTHR15321">
    <property type="entry name" value="TUMOR SUPPRESSOR P53-BINDING PROTEIN 1"/>
    <property type="match status" value="1"/>
</dbReference>
<dbReference type="InterPro" id="IPR047249">
    <property type="entry name" value="BRCT_p53bp1-like_rpt1"/>
</dbReference>
<dbReference type="PANTHER" id="PTHR15321:SF3">
    <property type="entry name" value="TP53-BINDING PROTEIN 1"/>
    <property type="match status" value="1"/>
</dbReference>
<dbReference type="Gene3D" id="2.30.30.30">
    <property type="match status" value="1"/>
</dbReference>
<feature type="region of interest" description="Disordered" evidence="4">
    <location>
        <begin position="1255"/>
        <end position="1331"/>
    </location>
</feature>
<dbReference type="SUPFAM" id="SSF52113">
    <property type="entry name" value="BRCT domain"/>
    <property type="match status" value="2"/>
</dbReference>
<dbReference type="Pfam" id="PF18428">
    <property type="entry name" value="BRCT_3"/>
    <property type="match status" value="1"/>
</dbReference>
<feature type="compositionally biased region" description="Basic and acidic residues" evidence="4">
    <location>
        <begin position="209"/>
        <end position="225"/>
    </location>
</feature>
<dbReference type="GO" id="GO:0005634">
    <property type="term" value="C:nucleus"/>
    <property type="evidence" value="ECO:0007669"/>
    <property type="project" value="UniProtKB-SubCell"/>
</dbReference>
<feature type="region of interest" description="Disordered" evidence="4">
    <location>
        <begin position="717"/>
        <end position="752"/>
    </location>
</feature>
<dbReference type="InterPro" id="IPR036420">
    <property type="entry name" value="BRCT_dom_sf"/>
</dbReference>
<evidence type="ECO:0000256" key="2">
    <source>
        <dbReference type="ARBA" id="ARBA00022763"/>
    </source>
</evidence>
<feature type="region of interest" description="Disordered" evidence="4">
    <location>
        <begin position="574"/>
        <end position="678"/>
    </location>
</feature>
<feature type="region of interest" description="Disordered" evidence="4">
    <location>
        <begin position="1056"/>
        <end position="1084"/>
    </location>
</feature>
<dbReference type="Proteomes" id="UP000005408">
    <property type="component" value="Unassembled WGS sequence"/>
</dbReference>
<dbReference type="GO" id="GO:0045944">
    <property type="term" value="P:positive regulation of transcription by RNA polymerase II"/>
    <property type="evidence" value="ECO:0007669"/>
    <property type="project" value="TreeGrafter"/>
</dbReference>
<feature type="region of interest" description="Disordered" evidence="4">
    <location>
        <begin position="447"/>
        <end position="530"/>
    </location>
</feature>
<dbReference type="InterPro" id="IPR014722">
    <property type="entry name" value="Rib_uL2_dom2"/>
</dbReference>
<dbReference type="CDD" id="cd17724">
    <property type="entry name" value="BRCT_p53bp1_rpt2"/>
    <property type="match status" value="1"/>
</dbReference>
<dbReference type="Pfam" id="PF09038">
    <property type="entry name" value="53-BP1_Tudor"/>
    <property type="match status" value="1"/>
</dbReference>
<feature type="region of interest" description="Disordered" evidence="4">
    <location>
        <begin position="767"/>
        <end position="787"/>
    </location>
</feature>
<keyword evidence="7" id="KW-1185">Reference proteome</keyword>
<feature type="compositionally biased region" description="Polar residues" evidence="4">
    <location>
        <begin position="341"/>
        <end position="353"/>
    </location>
</feature>
<dbReference type="Gene3D" id="3.40.50.10190">
    <property type="entry name" value="BRCT domain"/>
    <property type="match status" value="2"/>
</dbReference>
<comment type="subcellular location">
    <subcellularLocation>
        <location evidence="1">Nucleus</location>
    </subcellularLocation>
</comment>
<dbReference type="CDD" id="cd17745">
    <property type="entry name" value="BRCT_p53bp1_rpt1"/>
    <property type="match status" value="1"/>
</dbReference>
<dbReference type="InterPro" id="IPR047250">
    <property type="entry name" value="BRCT_p53bp1-like_rpt2"/>
</dbReference>
<feature type="region of interest" description="Disordered" evidence="4">
    <location>
        <begin position="172"/>
        <end position="430"/>
    </location>
</feature>
<feature type="compositionally biased region" description="Basic and acidic residues" evidence="4">
    <location>
        <begin position="403"/>
        <end position="424"/>
    </location>
</feature>
<keyword evidence="3" id="KW-0539">Nucleus</keyword>
<feature type="compositionally biased region" description="Polar residues" evidence="4">
    <location>
        <begin position="263"/>
        <end position="274"/>
    </location>
</feature>
<dbReference type="InterPro" id="IPR047252">
    <property type="entry name" value="TP53BP1-like"/>
</dbReference>
<feature type="region of interest" description="Disordered" evidence="4">
    <location>
        <begin position="829"/>
        <end position="858"/>
    </location>
</feature>
<dbReference type="PROSITE" id="PS50172">
    <property type="entry name" value="BRCT"/>
    <property type="match status" value="2"/>
</dbReference>
<dbReference type="GO" id="GO:0042393">
    <property type="term" value="F:histone binding"/>
    <property type="evidence" value="ECO:0007669"/>
    <property type="project" value="TreeGrafter"/>
</dbReference>
<evidence type="ECO:0000259" key="5">
    <source>
        <dbReference type="PROSITE" id="PS50172"/>
    </source>
</evidence>
<dbReference type="FunFam" id="3.40.50.10190:FF:000005">
    <property type="entry name" value="Tumor suppressor p53-binding protein 1"/>
    <property type="match status" value="1"/>
</dbReference>
<dbReference type="SMART" id="SM00333">
    <property type="entry name" value="TUDOR"/>
    <property type="match status" value="1"/>
</dbReference>
<feature type="domain" description="BRCT" evidence="5">
    <location>
        <begin position="1353"/>
        <end position="1480"/>
    </location>
</feature>
<feature type="compositionally biased region" description="Basic and acidic residues" evidence="4">
    <location>
        <begin position="108"/>
        <end position="124"/>
    </location>
</feature>
<dbReference type="InterPro" id="IPR002999">
    <property type="entry name" value="Tudor"/>
</dbReference>
<dbReference type="OMA" id="WISDSFA"/>
<evidence type="ECO:0000256" key="3">
    <source>
        <dbReference type="ARBA" id="ARBA00023242"/>
    </source>
</evidence>
<feature type="compositionally biased region" description="Polar residues" evidence="4">
    <location>
        <begin position="739"/>
        <end position="748"/>
    </location>
</feature>
<evidence type="ECO:0000313" key="6">
    <source>
        <dbReference type="EnsemblMetazoa" id="G12545.1:cds"/>
    </source>
</evidence>
<accession>A0A8W8I4W7</accession>
<dbReference type="Gene3D" id="2.30.30.140">
    <property type="match status" value="1"/>
</dbReference>
<evidence type="ECO:0000256" key="4">
    <source>
        <dbReference type="SAM" id="MobiDB-lite"/>
    </source>
</evidence>
<name>A0A8W8I4W7_MAGGI</name>
<feature type="compositionally biased region" description="Low complexity" evidence="4">
    <location>
        <begin position="778"/>
        <end position="787"/>
    </location>
</feature>
<dbReference type="EnsemblMetazoa" id="G12545.1">
    <property type="protein sequence ID" value="G12545.1:cds"/>
    <property type="gene ID" value="G12545"/>
</dbReference>
<feature type="compositionally biased region" description="Low complexity" evidence="4">
    <location>
        <begin position="464"/>
        <end position="474"/>
    </location>
</feature>
<dbReference type="OrthoDB" id="129353at2759"/>
<evidence type="ECO:0000256" key="1">
    <source>
        <dbReference type="ARBA" id="ARBA00004123"/>
    </source>
</evidence>
<keyword evidence="2" id="KW-0227">DNA damage</keyword>
<feature type="compositionally biased region" description="Polar residues" evidence="4">
    <location>
        <begin position="651"/>
        <end position="673"/>
    </location>
</feature>
<protein>
    <recommendedName>
        <fullName evidence="5">BRCT domain-containing protein</fullName>
    </recommendedName>
</protein>
<feature type="compositionally biased region" description="Basic residues" evidence="4">
    <location>
        <begin position="590"/>
        <end position="599"/>
    </location>
</feature>
<feature type="compositionally biased region" description="Basic and acidic residues" evidence="4">
    <location>
        <begin position="382"/>
        <end position="396"/>
    </location>
</feature>
<evidence type="ECO:0000313" key="7">
    <source>
        <dbReference type="Proteomes" id="UP000005408"/>
    </source>
</evidence>
<dbReference type="GO" id="GO:0000077">
    <property type="term" value="P:DNA damage checkpoint signaling"/>
    <property type="evidence" value="ECO:0007669"/>
    <property type="project" value="TreeGrafter"/>
</dbReference>
<feature type="compositionally biased region" description="Polar residues" evidence="4">
    <location>
        <begin position="624"/>
        <end position="643"/>
    </location>
</feature>
<reference evidence="6" key="1">
    <citation type="submission" date="2022-08" db="UniProtKB">
        <authorList>
            <consortium name="EnsemblMetazoa"/>
        </authorList>
    </citation>
    <scope>IDENTIFICATION</scope>
    <source>
        <strain evidence="6">05x7-T-G4-1.051#20</strain>
    </source>
</reference>
<sequence>MEADDSDSASVEYNFETQPDSVGFMVLTSQSESQPRNTEDADIMQIWPALQQGEERKEKEKKSLVNCLASVMDTSGDEQKPAEAAQILATETELSESEMETEVTVIEKTGKSDHSTPEPEEKQTSKTAGRSPLTADFRSLSPQDMFENDDEEVAVCTPAGFVGSLHLSNQAMLVPETTESEDPLPSTPEEFEGLPKIIPSSPTDGSFQEDGKTDDPTHYNPKDDSTLADEATVVTKSRKSDEPESSQSKSLSSTGDKKDLGENRTQSESVQYNPQKERTLAESSDDQQSLHLHYSETQKSSLSRRQEDTADSVEVVGTSFMDVISIKSSDGTEIDPVPESQELSLRLTPSQSDKSGKGTDTETVVNQPIRRRVPMVRSQDLVTERQVLRHDKKTDKIMSQPARPDRNQEVDVDRLRGEAVEARGKGPGLVMASESEMFALSLPKDGELLHPKVSSGKSSKPEVDSQSSVVRVSQGTPGKKSGRTQVSGSPARSGRQEGNNGQEGGDTVLSEPGPSHQAAKDNQGLENTPPLVESQVSTRCFLLQPPHIENVAMKEMEDTQQNVFRRTMSEIASPRKRVIQEDSDDEVTIHVHKRQKKSRSSQLGSSDEDASQKKNSPSRHPGTPKTTTMEQSLQNSEKGSTRGTPIRKIPSISSEGSQSKVSLQKKTSISTEGGYQASIEDEHSISNINDQETALAGQGSRPLIAIPVWSQEQATVNPLPDLQPDTSMVKDVPKRQTKKSTPIVQTPVSGKKRKCLTKLRTGSRIKKCASPRDTQPRTPSLTSAPTVVVTTTSSTSSEENAHINVLGQGLLAQRSTIILSPPLARASSLESVLSRQPRMSTSETPTNRPSKVRASKTEPRFKIPVRTELDRSPSLEQQLSTTEDVERKTVIIKVKQFEVRTEITEIIRQGKVVSRSEKEVAKEPVTVKVKTYQEMEALSPGTFSSSSTGSSLASGYLGDISSGLSRSGSSNVPSLSEHEIPLTQPSSISLEVSSVEVSEVLSPVVEAVEGATVQGCSSVTPAAVSVSASVRSEPITPNVSTGFAVIPTSASLTDVPSTSAGVGHEHSLHSRKKQVSSEEVSSEVPYQDELNITATTESIGVGLLRSEPVKDSRVMAKWKDGYYYPGIIQKVEGSRYQVKFDDGDSRYVRHSEALLIERLPLGQPVMVQSQDGYFDAGLIVGQVKKGGVFQYSVEKDSGETRTFSNSDVILSEEQANLLLTDLPTSPQKAVPLIEPNPANVSLDNLVEGKRRAGNMATHGDETAPKKPSTSKGASCVEGEEAPQSSTRGKRRIHPLPQQATSTPTRKEKGRGASRVADPESTPIYPDVAVSPIEPRRSPRKARHGLFGKEKQPFNATPFSGLVFLLTYVEKSKDLKEEEKTILKNPDLTSDDSSVEQADEEVPFDKQDIITKIQAGGGVVLDKFDEAAIANAKQCFLISNSYQRTIKYFQCLAAAIPCISHLWIRDSSNEGVLLDYKAYKLQAGVSLEKRKKMEWSNRKGDLLGLSVFVSSSHKKFQEEWSFILKLAGCQVLHKLPAINSDTPVDVIVTDLTCPKTVLHRSRKSGIPLVASEWVMQCLINGRRLNYRGHARYNYDFHS</sequence>
<feature type="domain" description="BRCT" evidence="5">
    <location>
        <begin position="1496"/>
        <end position="1590"/>
    </location>
</feature>
<organism evidence="6 7">
    <name type="scientific">Magallana gigas</name>
    <name type="common">Pacific oyster</name>
    <name type="synonym">Crassostrea gigas</name>
    <dbReference type="NCBI Taxonomy" id="29159"/>
    <lineage>
        <taxon>Eukaryota</taxon>
        <taxon>Metazoa</taxon>
        <taxon>Spiralia</taxon>
        <taxon>Lophotrochozoa</taxon>
        <taxon>Mollusca</taxon>
        <taxon>Bivalvia</taxon>
        <taxon>Autobranchia</taxon>
        <taxon>Pteriomorphia</taxon>
        <taxon>Ostreida</taxon>
        <taxon>Ostreoidea</taxon>
        <taxon>Ostreidae</taxon>
        <taxon>Magallana</taxon>
    </lineage>
</organism>
<feature type="compositionally biased region" description="Polar residues" evidence="4">
    <location>
        <begin position="829"/>
        <end position="849"/>
    </location>
</feature>
<proteinExistence type="predicted"/>
<dbReference type="CDD" id="cd20383">
    <property type="entry name" value="Tudor_53BP1"/>
    <property type="match status" value="1"/>
</dbReference>
<dbReference type="SUPFAM" id="SSF63748">
    <property type="entry name" value="Tudor/PWWP/MBT"/>
    <property type="match status" value="2"/>
</dbReference>
<dbReference type="InterPro" id="IPR015125">
    <property type="entry name" value="53-BP1_Tudor"/>
</dbReference>